<evidence type="ECO:0000313" key="9">
    <source>
        <dbReference type="EMBL" id="RBM01717.1"/>
    </source>
</evidence>
<dbReference type="Pfam" id="PF13806">
    <property type="entry name" value="Rieske_2"/>
    <property type="match status" value="1"/>
</dbReference>
<dbReference type="RefSeq" id="WP_113607034.1">
    <property type="nucleotide sequence ID" value="NZ_CM125969.1"/>
</dbReference>
<name>A0A365YH25_9MICC</name>
<evidence type="ECO:0000256" key="4">
    <source>
        <dbReference type="ARBA" id="ARBA00023004"/>
    </source>
</evidence>
<proteinExistence type="predicted"/>
<dbReference type="GO" id="GO:0042128">
    <property type="term" value="P:nitrate assimilation"/>
    <property type="evidence" value="ECO:0007669"/>
    <property type="project" value="UniProtKB-KW"/>
</dbReference>
<evidence type="ECO:0000256" key="2">
    <source>
        <dbReference type="ARBA" id="ARBA00022723"/>
    </source>
</evidence>
<dbReference type="PROSITE" id="PS51300">
    <property type="entry name" value="NIRD"/>
    <property type="match status" value="1"/>
</dbReference>
<dbReference type="EMBL" id="WYDN01000002">
    <property type="protein sequence ID" value="NAZ14918.1"/>
    <property type="molecule type" value="Genomic_DNA"/>
</dbReference>
<keyword evidence="5" id="KW-0411">Iron-sulfur</keyword>
<evidence type="ECO:0000313" key="10">
    <source>
        <dbReference type="Proteomes" id="UP000252167"/>
    </source>
</evidence>
<dbReference type="Gene3D" id="2.102.10.10">
    <property type="entry name" value="Rieske [2Fe-2S] iron-sulphur domain"/>
    <property type="match status" value="1"/>
</dbReference>
<dbReference type="PROSITE" id="PS51296">
    <property type="entry name" value="RIESKE"/>
    <property type="match status" value="1"/>
</dbReference>
<dbReference type="Proteomes" id="UP000252167">
    <property type="component" value="Unassembled WGS sequence"/>
</dbReference>
<keyword evidence="10" id="KW-1185">Reference proteome</keyword>
<dbReference type="GO" id="GO:0051537">
    <property type="term" value="F:2 iron, 2 sulfur cluster binding"/>
    <property type="evidence" value="ECO:0007669"/>
    <property type="project" value="UniProtKB-KW"/>
</dbReference>
<dbReference type="InterPro" id="IPR017941">
    <property type="entry name" value="Rieske_2Fe-2S"/>
</dbReference>
<sequence>MTTQLIDAPAALSELCFADDLETGWGEAAWLEGKQIAVYRTEHSGFYASSHRCPSTGAKVMARGILGDATVDGHRVATIACPLHKEIYRLDTGDCLSAQGTALQVFGVQELDGRLWIEASK</sequence>
<dbReference type="PANTHER" id="PTHR40562:SF1">
    <property type="entry name" value="NITRITE REDUCTASE (NADH) SMALL SUBUNIT"/>
    <property type="match status" value="1"/>
</dbReference>
<protein>
    <submittedName>
        <fullName evidence="9">Nitrite reductase (NAD(P)H) small subunit</fullName>
    </submittedName>
    <submittedName>
        <fullName evidence="8">Nitrite reductase small subunit NirD</fullName>
    </submittedName>
</protein>
<dbReference type="InterPro" id="IPR012748">
    <property type="entry name" value="Rieske-like_NirD"/>
</dbReference>
<dbReference type="GO" id="GO:0008942">
    <property type="term" value="F:nitrite reductase [NAD(P)H] activity"/>
    <property type="evidence" value="ECO:0007669"/>
    <property type="project" value="InterPro"/>
</dbReference>
<evidence type="ECO:0000256" key="5">
    <source>
        <dbReference type="ARBA" id="ARBA00023014"/>
    </source>
</evidence>
<evidence type="ECO:0000256" key="3">
    <source>
        <dbReference type="ARBA" id="ARBA00023002"/>
    </source>
</evidence>
<dbReference type="SUPFAM" id="SSF50022">
    <property type="entry name" value="ISP domain"/>
    <property type="match status" value="1"/>
</dbReference>
<dbReference type="GO" id="GO:0016705">
    <property type="term" value="F:oxidoreductase activity, acting on paired donors, with incorporation or reduction of molecular oxygen"/>
    <property type="evidence" value="ECO:0007669"/>
    <property type="project" value="UniProtKB-ARBA"/>
</dbReference>
<reference evidence="9 10" key="1">
    <citation type="submission" date="2018-01" db="EMBL/GenBank/DDBJ databases">
        <title>Glutamicibacter soli strain NHPC-3 Whole genome sequence and assembly.</title>
        <authorList>
            <person name="Choudhury P."/>
            <person name="Gupta D."/>
            <person name="Sengupta K."/>
            <person name="Jawed A."/>
            <person name="Sultana N."/>
            <person name="Saha P."/>
        </authorList>
    </citation>
    <scope>NUCLEOTIDE SEQUENCE [LARGE SCALE GENOMIC DNA]</scope>
    <source>
        <strain evidence="9 10">NHPC-3</strain>
    </source>
</reference>
<evidence type="ECO:0000259" key="7">
    <source>
        <dbReference type="PROSITE" id="PS51296"/>
    </source>
</evidence>
<gene>
    <name evidence="9" type="primary">nirD</name>
    <name evidence="9" type="ORF">C1H84_07705</name>
    <name evidence="8" type="ORF">GT020_02410</name>
</gene>
<evidence type="ECO:0000256" key="1">
    <source>
        <dbReference type="ARBA" id="ARBA00022714"/>
    </source>
</evidence>
<dbReference type="InterPro" id="IPR017881">
    <property type="entry name" value="NirD"/>
</dbReference>
<dbReference type="GO" id="GO:0046872">
    <property type="term" value="F:metal ion binding"/>
    <property type="evidence" value="ECO:0007669"/>
    <property type="project" value="UniProtKB-KW"/>
</dbReference>
<evidence type="ECO:0000313" key="8">
    <source>
        <dbReference type="EMBL" id="NAZ14918.1"/>
    </source>
</evidence>
<feature type="domain" description="Rieske" evidence="7">
    <location>
        <begin position="13"/>
        <end position="117"/>
    </location>
</feature>
<keyword evidence="4" id="KW-0408">Iron</keyword>
<accession>A0A365YH25</accession>
<dbReference type="PANTHER" id="PTHR40562">
    <property type="match status" value="1"/>
</dbReference>
<organism evidence="9 10">
    <name type="scientific">Glutamicibacter soli</name>
    <dbReference type="NCBI Taxonomy" id="453836"/>
    <lineage>
        <taxon>Bacteria</taxon>
        <taxon>Bacillati</taxon>
        <taxon>Actinomycetota</taxon>
        <taxon>Actinomycetes</taxon>
        <taxon>Micrococcales</taxon>
        <taxon>Micrococcaceae</taxon>
        <taxon>Glutamicibacter</taxon>
    </lineage>
</organism>
<dbReference type="InterPro" id="IPR036922">
    <property type="entry name" value="Rieske_2Fe-2S_sf"/>
</dbReference>
<reference evidence="8 11" key="2">
    <citation type="submission" date="2020-01" db="EMBL/GenBank/DDBJ databases">
        <title>Glutamicibacter soli M275.</title>
        <authorList>
            <person name="Meng X."/>
        </authorList>
    </citation>
    <scope>NUCLEOTIDE SEQUENCE [LARGE SCALE GENOMIC DNA]</scope>
    <source>
        <strain evidence="8 11">M275</strain>
    </source>
</reference>
<keyword evidence="3" id="KW-0560">Oxidoreductase</keyword>
<keyword evidence="1" id="KW-0001">2Fe-2S</keyword>
<dbReference type="GO" id="GO:0004497">
    <property type="term" value="F:monooxygenase activity"/>
    <property type="evidence" value="ECO:0007669"/>
    <property type="project" value="UniProtKB-ARBA"/>
</dbReference>
<dbReference type="NCBIfam" id="TIGR02378">
    <property type="entry name" value="nirD_assim_sml"/>
    <property type="match status" value="1"/>
</dbReference>
<dbReference type="Proteomes" id="UP000477543">
    <property type="component" value="Unassembled WGS sequence"/>
</dbReference>
<evidence type="ECO:0000256" key="6">
    <source>
        <dbReference type="ARBA" id="ARBA00023063"/>
    </source>
</evidence>
<evidence type="ECO:0000313" key="11">
    <source>
        <dbReference type="Proteomes" id="UP000477543"/>
    </source>
</evidence>
<keyword evidence="6" id="KW-0534">Nitrate assimilation</keyword>
<dbReference type="EMBL" id="POAF01000003">
    <property type="protein sequence ID" value="RBM01717.1"/>
    <property type="molecule type" value="Genomic_DNA"/>
</dbReference>
<dbReference type="AlphaFoldDB" id="A0A365YH25"/>
<keyword evidence="2" id="KW-0479">Metal-binding</keyword>
<comment type="caution">
    <text evidence="9">The sequence shown here is derived from an EMBL/GenBank/DDBJ whole genome shotgun (WGS) entry which is preliminary data.</text>
</comment>